<gene>
    <name evidence="7" type="ORF">F6X53_02835</name>
</gene>
<dbReference type="SUPFAM" id="SSF53955">
    <property type="entry name" value="Lysozyme-like"/>
    <property type="match status" value="1"/>
</dbReference>
<accession>A0A6L3T363</accession>
<evidence type="ECO:0000256" key="2">
    <source>
        <dbReference type="ARBA" id="ARBA00009387"/>
    </source>
</evidence>
<evidence type="ECO:0000256" key="1">
    <source>
        <dbReference type="ARBA" id="ARBA00007734"/>
    </source>
</evidence>
<keyword evidence="4" id="KW-0732">Signal</keyword>
<reference evidence="7 8" key="1">
    <citation type="submission" date="2019-09" db="EMBL/GenBank/DDBJ databases">
        <title>YIM 48816 draft genome.</title>
        <authorList>
            <person name="Jiang L."/>
        </authorList>
    </citation>
    <scope>NUCLEOTIDE SEQUENCE [LARGE SCALE GENOMIC DNA]</scope>
    <source>
        <strain evidence="7 8">YIM 48816</strain>
    </source>
</reference>
<feature type="signal peptide" evidence="4">
    <location>
        <begin position="1"/>
        <end position="42"/>
    </location>
</feature>
<feature type="chain" id="PRO_5026816696" evidence="4">
    <location>
        <begin position="43"/>
        <end position="364"/>
    </location>
</feature>
<organism evidence="7 8">
    <name type="scientific">Methylobacterium soli</name>
    <dbReference type="NCBI Taxonomy" id="553447"/>
    <lineage>
        <taxon>Bacteria</taxon>
        <taxon>Pseudomonadati</taxon>
        <taxon>Pseudomonadota</taxon>
        <taxon>Alphaproteobacteria</taxon>
        <taxon>Hyphomicrobiales</taxon>
        <taxon>Methylobacteriaceae</taxon>
        <taxon>Methylobacterium</taxon>
    </lineage>
</organism>
<dbReference type="EMBL" id="VZZK01000002">
    <property type="protein sequence ID" value="KAB1081259.1"/>
    <property type="molecule type" value="Genomic_DNA"/>
</dbReference>
<feature type="compositionally biased region" description="Basic and acidic residues" evidence="3">
    <location>
        <begin position="226"/>
        <end position="250"/>
    </location>
</feature>
<dbReference type="PANTHER" id="PTHR37423">
    <property type="entry name" value="SOLUBLE LYTIC MUREIN TRANSGLYCOSYLASE-RELATED"/>
    <property type="match status" value="1"/>
</dbReference>
<feature type="domain" description="Transglycosylase SLT" evidence="5">
    <location>
        <begin position="60"/>
        <end position="160"/>
    </location>
</feature>
<comment type="similarity">
    <text evidence="2">Belongs to the virb1 family.</text>
</comment>
<evidence type="ECO:0000313" key="7">
    <source>
        <dbReference type="EMBL" id="KAB1081259.1"/>
    </source>
</evidence>
<evidence type="ECO:0000256" key="3">
    <source>
        <dbReference type="SAM" id="MobiDB-lite"/>
    </source>
</evidence>
<keyword evidence="8" id="KW-1185">Reference proteome</keyword>
<dbReference type="PANTHER" id="PTHR37423:SF2">
    <property type="entry name" value="MEMBRANE-BOUND LYTIC MUREIN TRANSGLYCOSYLASE C"/>
    <property type="match status" value="1"/>
</dbReference>
<evidence type="ECO:0000259" key="6">
    <source>
        <dbReference type="Pfam" id="PF05036"/>
    </source>
</evidence>
<dbReference type="GO" id="GO:0042834">
    <property type="term" value="F:peptidoglycan binding"/>
    <property type="evidence" value="ECO:0007669"/>
    <property type="project" value="InterPro"/>
</dbReference>
<dbReference type="OrthoDB" id="9801695at2"/>
<comment type="similarity">
    <text evidence="1">Belongs to the transglycosylase Slt family.</text>
</comment>
<dbReference type="Gene3D" id="1.10.530.10">
    <property type="match status" value="1"/>
</dbReference>
<dbReference type="InterPro" id="IPR007730">
    <property type="entry name" value="SPOR-like_dom"/>
</dbReference>
<feature type="region of interest" description="Disordered" evidence="3">
    <location>
        <begin position="181"/>
        <end position="251"/>
    </location>
</feature>
<dbReference type="Pfam" id="PF05036">
    <property type="entry name" value="SPOR"/>
    <property type="match status" value="1"/>
</dbReference>
<dbReference type="Proteomes" id="UP000474159">
    <property type="component" value="Unassembled WGS sequence"/>
</dbReference>
<feature type="compositionally biased region" description="Basic and acidic residues" evidence="3">
    <location>
        <begin position="196"/>
        <end position="216"/>
    </location>
</feature>
<feature type="domain" description="SPOR" evidence="6">
    <location>
        <begin position="283"/>
        <end position="362"/>
    </location>
</feature>
<protein>
    <submittedName>
        <fullName evidence="7">Lytic transglycosylase domain-containing protein</fullName>
    </submittedName>
</protein>
<sequence length="364" mass="38379">MRAARRIEPEPVHARTGAVNMPSLRMPAALLGALLLAAPAAAAPSEGATETVEQALCRLIEGSAKARGLPVPFLTRLIWRESSFRVGVVSPVGAQGVAQFMPGTARERGLLDPFDPEQAIPHAAHLLADLRRQFGNLGLAAAAYNGGPGRVTNWLAGSGGLPAETRSYVYAITGQPAEDWRGAGSAVEMGPPEGQDSARNKDPAKNKDSARDKESAQGKGSGSGEESGKDAEAHSDKARAEKRAVAETRAEAPQTCLQVTAALRIPSRGDRFAPGLNEGPAAPWGIQLAGNFSKSLALQSFSRARSAYAQVIGEVRPMIIGTRLRNRGTRAFYRIRIPAQSRQAADGLCGRIRQVGGACIVLRT</sequence>
<dbReference type="Pfam" id="PF01464">
    <property type="entry name" value="SLT"/>
    <property type="match status" value="1"/>
</dbReference>
<evidence type="ECO:0000313" key="8">
    <source>
        <dbReference type="Proteomes" id="UP000474159"/>
    </source>
</evidence>
<evidence type="ECO:0000256" key="4">
    <source>
        <dbReference type="SAM" id="SignalP"/>
    </source>
</evidence>
<dbReference type="AlphaFoldDB" id="A0A6L3T363"/>
<dbReference type="InterPro" id="IPR008258">
    <property type="entry name" value="Transglycosylase_SLT_dom_1"/>
</dbReference>
<name>A0A6L3T363_9HYPH</name>
<dbReference type="CDD" id="cd00254">
    <property type="entry name" value="LT-like"/>
    <property type="match status" value="1"/>
</dbReference>
<evidence type="ECO:0000259" key="5">
    <source>
        <dbReference type="Pfam" id="PF01464"/>
    </source>
</evidence>
<dbReference type="InterPro" id="IPR023346">
    <property type="entry name" value="Lysozyme-like_dom_sf"/>
</dbReference>
<comment type="caution">
    <text evidence="7">The sequence shown here is derived from an EMBL/GenBank/DDBJ whole genome shotgun (WGS) entry which is preliminary data.</text>
</comment>
<proteinExistence type="inferred from homology"/>